<dbReference type="RefSeq" id="WP_180136978.1">
    <property type="nucleotide sequence ID" value="NZ_CAADHO010000001.1"/>
</dbReference>
<organism evidence="1 2">
    <name type="scientific">Desulfoluna butyratoxydans</name>
    <dbReference type="NCBI Taxonomy" id="231438"/>
    <lineage>
        <taxon>Bacteria</taxon>
        <taxon>Pseudomonadati</taxon>
        <taxon>Thermodesulfobacteriota</taxon>
        <taxon>Desulfobacteria</taxon>
        <taxon>Desulfobacterales</taxon>
        <taxon>Desulfolunaceae</taxon>
        <taxon>Desulfoluna</taxon>
    </lineage>
</organism>
<evidence type="ECO:0000313" key="1">
    <source>
        <dbReference type="EMBL" id="VFQ42764.1"/>
    </source>
</evidence>
<accession>A0A4U8YHU4</accession>
<protein>
    <submittedName>
        <fullName evidence="1">Uncharacterized protein</fullName>
    </submittedName>
</protein>
<dbReference type="EMBL" id="CAADHO010000001">
    <property type="protein sequence ID" value="VFQ42764.1"/>
    <property type="molecule type" value="Genomic_DNA"/>
</dbReference>
<keyword evidence="2" id="KW-1185">Reference proteome</keyword>
<dbReference type="Proteomes" id="UP000507962">
    <property type="component" value="Unassembled WGS sequence"/>
</dbReference>
<evidence type="ECO:0000313" key="2">
    <source>
        <dbReference type="Proteomes" id="UP000507962"/>
    </source>
</evidence>
<gene>
    <name evidence="1" type="ORF">MSL71_3850</name>
</gene>
<dbReference type="AlphaFoldDB" id="A0A4U8YHU4"/>
<proteinExistence type="predicted"/>
<reference evidence="1 2" key="1">
    <citation type="submission" date="2019-03" db="EMBL/GenBank/DDBJ databases">
        <authorList>
            <person name="Nijsse B."/>
        </authorList>
    </citation>
    <scope>NUCLEOTIDE SEQUENCE [LARGE SCALE GENOMIC DNA]</scope>
    <source>
        <strain evidence="1">Desulfoluna butyratoxydans MSL71</strain>
    </source>
</reference>
<name>A0A4U8YHU4_9BACT</name>
<sequence length="60" mass="6794">MRQTVGAVWQVIKTLFTAEDSRLMKAELRCTWGGTRWDGVVKTMVWYCLAGAGVMLMARL</sequence>